<organism evidence="1 2">
    <name type="scientific">Pseudoduganella guangdongensis</name>
    <dbReference type="NCBI Taxonomy" id="2692179"/>
    <lineage>
        <taxon>Bacteria</taxon>
        <taxon>Pseudomonadati</taxon>
        <taxon>Pseudomonadota</taxon>
        <taxon>Betaproteobacteria</taxon>
        <taxon>Burkholderiales</taxon>
        <taxon>Oxalobacteraceae</taxon>
        <taxon>Telluria group</taxon>
        <taxon>Pseudoduganella</taxon>
    </lineage>
</organism>
<accession>A0A6N9HPB5</accession>
<dbReference type="AlphaFoldDB" id="A0A6N9HPB5"/>
<gene>
    <name evidence="1" type="ORF">GTP41_20700</name>
</gene>
<protein>
    <submittedName>
        <fullName evidence="1">Uncharacterized protein</fullName>
    </submittedName>
</protein>
<evidence type="ECO:0000313" key="1">
    <source>
        <dbReference type="EMBL" id="MYN04515.1"/>
    </source>
</evidence>
<dbReference type="Proteomes" id="UP000448575">
    <property type="component" value="Unassembled WGS sequence"/>
</dbReference>
<dbReference type="RefSeq" id="WP_161027474.1">
    <property type="nucleotide sequence ID" value="NZ_WWCJ01000017.1"/>
</dbReference>
<name>A0A6N9HPB5_9BURK</name>
<keyword evidence="2" id="KW-1185">Reference proteome</keyword>
<dbReference type="EMBL" id="WWCJ01000017">
    <property type="protein sequence ID" value="MYN04515.1"/>
    <property type="molecule type" value="Genomic_DNA"/>
</dbReference>
<reference evidence="1 2" key="1">
    <citation type="submission" date="2019-12" db="EMBL/GenBank/DDBJ databases">
        <title>Novel species isolated from a subtropical stream in China.</title>
        <authorList>
            <person name="Lu H."/>
        </authorList>
    </citation>
    <scope>NUCLEOTIDE SEQUENCE [LARGE SCALE GENOMIC DNA]</scope>
    <source>
        <strain evidence="1 2">DS3</strain>
    </source>
</reference>
<comment type="caution">
    <text evidence="1">The sequence shown here is derived from an EMBL/GenBank/DDBJ whole genome shotgun (WGS) entry which is preliminary data.</text>
</comment>
<sequence length="202" mass="22015">MIASLAPVMAWAGNRHCVGETPESLSVSAKGTRTAIVCLAGRPVEMRYNALRRTIAVKREGKQAVIARIEKGYTPELIGSVDYIRFLPSELQPYASRGIVLLNIAERTTSGDGRGQCGSGEEIFVVTVDVSRAPARRLGKVLIHSCREPVILLNTDGHASDYTSFSVRDGKLAMKFMVLHEHEGDPTAVLSDDFRSLQFVGD</sequence>
<evidence type="ECO:0000313" key="2">
    <source>
        <dbReference type="Proteomes" id="UP000448575"/>
    </source>
</evidence>
<proteinExistence type="predicted"/>